<dbReference type="Gene3D" id="3.40.50.10610">
    <property type="entry name" value="ABC-type transport auxiliary lipoprotein component"/>
    <property type="match status" value="1"/>
</dbReference>
<evidence type="ECO:0000259" key="2">
    <source>
        <dbReference type="Pfam" id="PF03886"/>
    </source>
</evidence>
<proteinExistence type="predicted"/>
<dbReference type="RefSeq" id="WP_193003144.1">
    <property type="nucleotide sequence ID" value="NZ_CP040449.1"/>
</dbReference>
<dbReference type="EMBL" id="CP040449">
    <property type="protein sequence ID" value="QFI53547.1"/>
    <property type="molecule type" value="Genomic_DNA"/>
</dbReference>
<reference evidence="3 4" key="1">
    <citation type="submission" date="2019-05" db="EMBL/GenBank/DDBJ databases">
        <title>OXA-830, a novel chromosomally encoded expanded-spectrum class D beta-lactamase in Aeromonas simiae.</title>
        <authorList>
            <person name="Zhou W."/>
            <person name="Chen Q."/>
        </authorList>
    </citation>
    <scope>NUCLEOTIDE SEQUENCE [LARGE SCALE GENOMIC DNA]</scope>
    <source>
        <strain evidence="3 4">A6</strain>
    </source>
</reference>
<organism evidence="3 4">
    <name type="scientific">Aeromonas simiae</name>
    <dbReference type="NCBI Taxonomy" id="218936"/>
    <lineage>
        <taxon>Bacteria</taxon>
        <taxon>Pseudomonadati</taxon>
        <taxon>Pseudomonadota</taxon>
        <taxon>Gammaproteobacteria</taxon>
        <taxon>Aeromonadales</taxon>
        <taxon>Aeromonadaceae</taxon>
        <taxon>Aeromonas</taxon>
    </lineage>
</organism>
<dbReference type="Pfam" id="PF03886">
    <property type="entry name" value="ABC_trans_aux"/>
    <property type="match status" value="1"/>
</dbReference>
<keyword evidence="1" id="KW-0732">Signal</keyword>
<dbReference type="PROSITE" id="PS51257">
    <property type="entry name" value="PROKAR_LIPOPROTEIN"/>
    <property type="match status" value="1"/>
</dbReference>
<feature type="chain" id="PRO_5023853758" description="ABC-type transport auxiliary lipoprotein component domain-containing protein" evidence="1">
    <location>
        <begin position="24"/>
        <end position="186"/>
    </location>
</feature>
<dbReference type="SUPFAM" id="SSF159594">
    <property type="entry name" value="XCC0632-like"/>
    <property type="match status" value="1"/>
</dbReference>
<evidence type="ECO:0000313" key="4">
    <source>
        <dbReference type="Proteomes" id="UP000594034"/>
    </source>
</evidence>
<accession>A0A5J6WTI2</accession>
<evidence type="ECO:0000256" key="1">
    <source>
        <dbReference type="SAM" id="SignalP"/>
    </source>
</evidence>
<dbReference type="InterPro" id="IPR005586">
    <property type="entry name" value="ABC_trans_aux"/>
</dbReference>
<feature type="signal peptide" evidence="1">
    <location>
        <begin position="1"/>
        <end position="23"/>
    </location>
</feature>
<dbReference type="KEGG" id="asim:FE240_01805"/>
<gene>
    <name evidence="3" type="ORF">FE240_01805</name>
</gene>
<dbReference type="Proteomes" id="UP000594034">
    <property type="component" value="Chromosome"/>
</dbReference>
<name>A0A5J6WTI2_9GAMM</name>
<protein>
    <recommendedName>
        <fullName evidence="2">ABC-type transport auxiliary lipoprotein component domain-containing protein</fullName>
    </recommendedName>
</protein>
<sequence length="186" mass="20501">MIRRPFILLLALGLMACSSTPPAIHYYSLTQGAGTTASGGVPQHELRFAPLVLSDQIDSINLVYELQGQELQFAERHRWAGTLDNQLEQFTLEGLSARLPGWVVREEGGEGNRLAIRIQQFGGRFDGKAVVSGRWRLTAPDGKVLLERPFREERALPADGYSALVSELSLGWGKVLDGIAHEVARH</sequence>
<keyword evidence="4" id="KW-1185">Reference proteome</keyword>
<evidence type="ECO:0000313" key="3">
    <source>
        <dbReference type="EMBL" id="QFI53547.1"/>
    </source>
</evidence>
<feature type="domain" description="ABC-type transport auxiliary lipoprotein component" evidence="2">
    <location>
        <begin position="27"/>
        <end position="180"/>
    </location>
</feature>
<dbReference type="AlphaFoldDB" id="A0A5J6WTI2"/>